<dbReference type="Pfam" id="PF13393">
    <property type="entry name" value="tRNA-synt_His"/>
    <property type="match status" value="2"/>
</dbReference>
<dbReference type="InterPro" id="IPR045864">
    <property type="entry name" value="aa-tRNA-synth_II/BPL/LPL"/>
</dbReference>
<dbReference type="CDD" id="cd00773">
    <property type="entry name" value="HisRS-like_core"/>
    <property type="match status" value="1"/>
</dbReference>
<keyword evidence="6 8" id="KW-0030">Aminoacyl-tRNA synthetase</keyword>
<organism evidence="11 12">
    <name type="scientific">Candidatus Taylorbacteria bacterium RIFCSPHIGHO2_02_FULL_46_13</name>
    <dbReference type="NCBI Taxonomy" id="1802312"/>
    <lineage>
        <taxon>Bacteria</taxon>
        <taxon>Candidatus Tayloriibacteriota</taxon>
    </lineage>
</organism>
<dbReference type="GO" id="GO:0006427">
    <property type="term" value="P:histidyl-tRNA aminoacylation"/>
    <property type="evidence" value="ECO:0007669"/>
    <property type="project" value="UniProtKB-UniRule"/>
</dbReference>
<evidence type="ECO:0000313" key="12">
    <source>
        <dbReference type="Proteomes" id="UP000177565"/>
    </source>
</evidence>
<evidence type="ECO:0000256" key="7">
    <source>
        <dbReference type="ARBA" id="ARBA00047639"/>
    </source>
</evidence>
<dbReference type="AlphaFoldDB" id="A0A1G2MSR7"/>
<dbReference type="PANTHER" id="PTHR43707">
    <property type="entry name" value="HISTIDYL-TRNA SYNTHETASE"/>
    <property type="match status" value="1"/>
</dbReference>
<dbReference type="InterPro" id="IPR006195">
    <property type="entry name" value="aa-tRNA-synth_II"/>
</dbReference>
<evidence type="ECO:0000259" key="10">
    <source>
        <dbReference type="PROSITE" id="PS50862"/>
    </source>
</evidence>
<feature type="binding site" evidence="9">
    <location>
        <position position="116"/>
    </location>
    <ligand>
        <name>L-histidine</name>
        <dbReference type="ChEBI" id="CHEBI:57595"/>
    </ligand>
</feature>
<dbReference type="CDD" id="cd00859">
    <property type="entry name" value="HisRS_anticodon"/>
    <property type="match status" value="1"/>
</dbReference>
<evidence type="ECO:0000313" key="11">
    <source>
        <dbReference type="EMBL" id="OHA26926.1"/>
    </source>
</evidence>
<dbReference type="GO" id="GO:0005737">
    <property type="term" value="C:cytoplasm"/>
    <property type="evidence" value="ECO:0007669"/>
    <property type="project" value="UniProtKB-SubCell"/>
</dbReference>
<dbReference type="InterPro" id="IPR015807">
    <property type="entry name" value="His-tRNA-ligase"/>
</dbReference>
<evidence type="ECO:0000256" key="5">
    <source>
        <dbReference type="ARBA" id="ARBA00022917"/>
    </source>
</evidence>
<evidence type="ECO:0000256" key="9">
    <source>
        <dbReference type="PIRSR" id="PIRSR001549-1"/>
    </source>
</evidence>
<dbReference type="SUPFAM" id="SSF52954">
    <property type="entry name" value="Class II aaRS ABD-related"/>
    <property type="match status" value="1"/>
</dbReference>
<dbReference type="PIRSF" id="PIRSF001549">
    <property type="entry name" value="His-tRNA_synth"/>
    <property type="match status" value="1"/>
</dbReference>
<dbReference type="EC" id="6.1.1.21" evidence="8"/>
<evidence type="ECO:0000256" key="1">
    <source>
        <dbReference type="ARBA" id="ARBA00008226"/>
    </source>
</evidence>
<evidence type="ECO:0000256" key="6">
    <source>
        <dbReference type="ARBA" id="ARBA00023146"/>
    </source>
</evidence>
<evidence type="ECO:0000256" key="4">
    <source>
        <dbReference type="ARBA" id="ARBA00022840"/>
    </source>
</evidence>
<feature type="binding site" evidence="9">
    <location>
        <position position="134"/>
    </location>
    <ligand>
        <name>L-histidine</name>
        <dbReference type="ChEBI" id="CHEBI:57595"/>
    </ligand>
</feature>
<dbReference type="InterPro" id="IPR036621">
    <property type="entry name" value="Anticodon-bd_dom_sf"/>
</dbReference>
<comment type="subcellular location">
    <subcellularLocation>
        <location evidence="8">Cytoplasm</location>
    </subcellularLocation>
</comment>
<feature type="binding site" evidence="9">
    <location>
        <position position="130"/>
    </location>
    <ligand>
        <name>L-histidine</name>
        <dbReference type="ChEBI" id="CHEBI:57595"/>
    </ligand>
</feature>
<dbReference type="SUPFAM" id="SSF55681">
    <property type="entry name" value="Class II aaRS and biotin synthetases"/>
    <property type="match status" value="1"/>
</dbReference>
<dbReference type="EMBL" id="MHRQ01000014">
    <property type="protein sequence ID" value="OHA26926.1"/>
    <property type="molecule type" value="Genomic_DNA"/>
</dbReference>
<dbReference type="InterPro" id="IPR033656">
    <property type="entry name" value="HisRS_anticodon"/>
</dbReference>
<comment type="subunit">
    <text evidence="8">Homodimer.</text>
</comment>
<dbReference type="InterPro" id="IPR004516">
    <property type="entry name" value="HisRS/HisZ"/>
</dbReference>
<comment type="catalytic activity">
    <reaction evidence="7 8">
        <text>tRNA(His) + L-histidine + ATP = L-histidyl-tRNA(His) + AMP + diphosphate + H(+)</text>
        <dbReference type="Rhea" id="RHEA:17313"/>
        <dbReference type="Rhea" id="RHEA-COMP:9665"/>
        <dbReference type="Rhea" id="RHEA-COMP:9689"/>
        <dbReference type="ChEBI" id="CHEBI:15378"/>
        <dbReference type="ChEBI" id="CHEBI:30616"/>
        <dbReference type="ChEBI" id="CHEBI:33019"/>
        <dbReference type="ChEBI" id="CHEBI:57595"/>
        <dbReference type="ChEBI" id="CHEBI:78442"/>
        <dbReference type="ChEBI" id="CHEBI:78527"/>
        <dbReference type="ChEBI" id="CHEBI:456215"/>
        <dbReference type="EC" id="6.1.1.21"/>
    </reaction>
</comment>
<dbReference type="PANTHER" id="PTHR43707:SF1">
    <property type="entry name" value="HISTIDINE--TRNA LIGASE, MITOCHONDRIAL-RELATED"/>
    <property type="match status" value="1"/>
</dbReference>
<comment type="similarity">
    <text evidence="1 8">Belongs to the class-II aminoacyl-tRNA synthetase family.</text>
</comment>
<dbReference type="Pfam" id="PF03129">
    <property type="entry name" value="HGTP_anticodon"/>
    <property type="match status" value="1"/>
</dbReference>
<keyword evidence="2 8" id="KW-0436">Ligase</keyword>
<dbReference type="Gene3D" id="3.40.50.800">
    <property type="entry name" value="Anticodon-binding domain"/>
    <property type="match status" value="1"/>
</dbReference>
<dbReference type="Proteomes" id="UP000177565">
    <property type="component" value="Unassembled WGS sequence"/>
</dbReference>
<comment type="caution">
    <text evidence="11">The sequence shown here is derived from an EMBL/GenBank/DDBJ whole genome shotgun (WGS) entry which is preliminary data.</text>
</comment>
<keyword evidence="4 8" id="KW-0067">ATP-binding</keyword>
<dbReference type="HAMAP" id="MF_00127">
    <property type="entry name" value="His_tRNA_synth"/>
    <property type="match status" value="1"/>
</dbReference>
<dbReference type="InterPro" id="IPR041715">
    <property type="entry name" value="HisRS-like_core"/>
</dbReference>
<feature type="binding site" evidence="9">
    <location>
        <position position="252"/>
    </location>
    <ligand>
        <name>L-histidine</name>
        <dbReference type="ChEBI" id="CHEBI:57595"/>
    </ligand>
</feature>
<dbReference type="PROSITE" id="PS50862">
    <property type="entry name" value="AA_TRNA_LIGASE_II"/>
    <property type="match status" value="1"/>
</dbReference>
<accession>A0A1G2MSR7</accession>
<dbReference type="STRING" id="1802312.A3C06_02275"/>
<keyword evidence="5 8" id="KW-0648">Protein biosynthesis</keyword>
<feature type="binding site" evidence="9">
    <location>
        <begin position="256"/>
        <end position="257"/>
    </location>
    <ligand>
        <name>L-histidine</name>
        <dbReference type="ChEBI" id="CHEBI:57595"/>
    </ligand>
</feature>
<evidence type="ECO:0000256" key="8">
    <source>
        <dbReference type="HAMAP-Rule" id="MF_00127"/>
    </source>
</evidence>
<name>A0A1G2MSR7_9BACT</name>
<dbReference type="GO" id="GO:0004821">
    <property type="term" value="F:histidine-tRNA ligase activity"/>
    <property type="evidence" value="ECO:0007669"/>
    <property type="project" value="UniProtKB-UniRule"/>
</dbReference>
<sequence length="413" mass="47735">MSDKKNIPSTESYKGVRDFYPKDMFVQNYIFSVMRTVAERYGYVEYGASILEPAELYRSKTSEEIVSEQTYTFTDRGEREVTLRPEMTPTLARMIAAKRRELAFPLRWYSIPNVFRYERPQRGRLREHWQLNADIFGVASIESEVEIISLAYHVMKKFGAKDEDFEIRINSRKLAQAYLEEKLFDRAHYPTAARLVDRKEKMTPKEFEEEWQKISSHSFDMNIAPNELVNDVIKGLATRDIKNVTFYPTLMRGFDYYIDVVFEVFDTNPKNNRSLFGGGRYDNLLEIFGEDSIPAVGFGMGDVTIRDFLETRGLLPEYRPSTDVYLIPISASDLPAAQKIAYTLRTSGINVAVDLTDKKVGDKIKLADKQSIHFALFVGEAEVKNEAYKLKNLRTQEEKTLPVEEVVRFVKGL</sequence>
<dbReference type="InterPro" id="IPR004154">
    <property type="entry name" value="Anticodon-bd"/>
</dbReference>
<gene>
    <name evidence="8" type="primary">hisS</name>
    <name evidence="11" type="ORF">A3C06_02275</name>
</gene>
<dbReference type="GO" id="GO:0005524">
    <property type="term" value="F:ATP binding"/>
    <property type="evidence" value="ECO:0007669"/>
    <property type="project" value="UniProtKB-UniRule"/>
</dbReference>
<keyword evidence="3 8" id="KW-0547">Nucleotide-binding</keyword>
<dbReference type="NCBIfam" id="TIGR00442">
    <property type="entry name" value="hisS"/>
    <property type="match status" value="1"/>
</dbReference>
<keyword evidence="8" id="KW-0963">Cytoplasm</keyword>
<feature type="binding site" evidence="9">
    <location>
        <begin position="86"/>
        <end position="88"/>
    </location>
    <ligand>
        <name>L-histidine</name>
        <dbReference type="ChEBI" id="CHEBI:57595"/>
    </ligand>
</feature>
<dbReference type="Gene3D" id="3.30.930.10">
    <property type="entry name" value="Bira Bifunctional Protein, Domain 2"/>
    <property type="match status" value="1"/>
</dbReference>
<reference evidence="11 12" key="1">
    <citation type="journal article" date="2016" name="Nat. Commun.">
        <title>Thousands of microbial genomes shed light on interconnected biogeochemical processes in an aquifer system.</title>
        <authorList>
            <person name="Anantharaman K."/>
            <person name="Brown C.T."/>
            <person name="Hug L.A."/>
            <person name="Sharon I."/>
            <person name="Castelle C.J."/>
            <person name="Probst A.J."/>
            <person name="Thomas B.C."/>
            <person name="Singh A."/>
            <person name="Wilkins M.J."/>
            <person name="Karaoz U."/>
            <person name="Brodie E.L."/>
            <person name="Williams K.H."/>
            <person name="Hubbard S.S."/>
            <person name="Banfield J.F."/>
        </authorList>
    </citation>
    <scope>NUCLEOTIDE SEQUENCE [LARGE SCALE GENOMIC DNA]</scope>
</reference>
<evidence type="ECO:0000256" key="2">
    <source>
        <dbReference type="ARBA" id="ARBA00022598"/>
    </source>
</evidence>
<feature type="domain" description="Aminoacyl-transfer RNA synthetases class-II family profile" evidence="10">
    <location>
        <begin position="1"/>
        <end position="316"/>
    </location>
</feature>
<protein>
    <recommendedName>
        <fullName evidence="8">Histidine--tRNA ligase</fullName>
        <ecNumber evidence="8">6.1.1.21</ecNumber>
    </recommendedName>
    <alternativeName>
        <fullName evidence="8">Histidyl-tRNA synthetase</fullName>
        <shortName evidence="8">HisRS</shortName>
    </alternativeName>
</protein>
<evidence type="ECO:0000256" key="3">
    <source>
        <dbReference type="ARBA" id="ARBA00022741"/>
    </source>
</evidence>
<proteinExistence type="inferred from homology"/>